<evidence type="ECO:0000256" key="1">
    <source>
        <dbReference type="SAM" id="MobiDB-lite"/>
    </source>
</evidence>
<reference evidence="2" key="1">
    <citation type="submission" date="2018-05" db="EMBL/GenBank/DDBJ databases">
        <authorList>
            <person name="Lanie J.A."/>
            <person name="Ng W.-L."/>
            <person name="Kazmierczak K.M."/>
            <person name="Andrzejewski T.M."/>
            <person name="Davidsen T.M."/>
            <person name="Wayne K.J."/>
            <person name="Tettelin H."/>
            <person name="Glass J.I."/>
            <person name="Rusch D."/>
            <person name="Podicherti R."/>
            <person name="Tsui H.-C.T."/>
            <person name="Winkler M.E."/>
        </authorList>
    </citation>
    <scope>NUCLEOTIDE SEQUENCE</scope>
</reference>
<feature type="non-terminal residue" evidence="2">
    <location>
        <position position="1"/>
    </location>
</feature>
<dbReference type="Gene3D" id="3.40.50.1110">
    <property type="entry name" value="SGNH hydrolase"/>
    <property type="match status" value="1"/>
</dbReference>
<organism evidence="2">
    <name type="scientific">marine metagenome</name>
    <dbReference type="NCBI Taxonomy" id="408172"/>
    <lineage>
        <taxon>unclassified sequences</taxon>
        <taxon>metagenomes</taxon>
        <taxon>ecological metagenomes</taxon>
    </lineage>
</organism>
<dbReference type="SUPFAM" id="SSF52266">
    <property type="entry name" value="SGNH hydrolase"/>
    <property type="match status" value="1"/>
</dbReference>
<evidence type="ECO:0000313" key="2">
    <source>
        <dbReference type="EMBL" id="SVC17939.1"/>
    </source>
</evidence>
<sequence length="305" mass="32307">VEVPDLEVPPEPGVTTTDQSGSDAPAGSVDQSGSDAPAGSVDQSGSDAPAGSVDQSGSDAPAGSVDQSGSDAPDEPAVPSGTVAPRRASAGDPLRILAVGDSLMLDLQWGMERVIDRRPDVLVEGRGALGFGFTVPHWDWDDGVLVDYAMLVAEVRPDVVVVMIGANEFEGYVLDGEGLVPGSERWASVLAERADEAMARWRADGAHVYWWTTPRMRDPRFLTDSLNAVWASTTAAWGFGATDLDSMDVLGDETGAYRDQMVDEDGRTVALRKDHGVHFYEIGADLLARQLEERLVGDGWLVAGG</sequence>
<protein>
    <recommendedName>
        <fullName evidence="3">SGNH hydrolase-type esterase domain-containing protein</fullName>
    </recommendedName>
</protein>
<feature type="region of interest" description="Disordered" evidence="1">
    <location>
        <begin position="1"/>
        <end position="87"/>
    </location>
</feature>
<dbReference type="InterPro" id="IPR036514">
    <property type="entry name" value="SGNH_hydro_sf"/>
</dbReference>
<dbReference type="AlphaFoldDB" id="A0A382K1H0"/>
<evidence type="ECO:0008006" key="3">
    <source>
        <dbReference type="Google" id="ProtNLM"/>
    </source>
</evidence>
<dbReference type="EMBL" id="UINC01077640">
    <property type="protein sequence ID" value="SVC17939.1"/>
    <property type="molecule type" value="Genomic_DNA"/>
</dbReference>
<proteinExistence type="predicted"/>
<dbReference type="Pfam" id="PF04311">
    <property type="entry name" value="DUF459"/>
    <property type="match status" value="1"/>
</dbReference>
<gene>
    <name evidence="2" type="ORF">METZ01_LOCUS270793</name>
</gene>
<name>A0A382K1H0_9ZZZZ</name>
<accession>A0A382K1H0</accession>
<dbReference type="InterPro" id="IPR007407">
    <property type="entry name" value="DUF459"/>
</dbReference>